<keyword evidence="3" id="KW-1185">Reference proteome</keyword>
<dbReference type="EMBL" id="JACHXP010000024">
    <property type="protein sequence ID" value="MBB3192243.1"/>
    <property type="molecule type" value="Genomic_DNA"/>
</dbReference>
<evidence type="ECO:0000313" key="3">
    <source>
        <dbReference type="Proteomes" id="UP000547614"/>
    </source>
</evidence>
<dbReference type="Gene3D" id="3.40.190.10">
    <property type="entry name" value="Periplasmic binding protein-like II"/>
    <property type="match status" value="1"/>
</dbReference>
<reference evidence="2 3" key="1">
    <citation type="submission" date="2020-08" db="EMBL/GenBank/DDBJ databases">
        <title>Genomic Encyclopedia of Type Strains, Phase III (KMG-III): the genomes of soil and plant-associated and newly described type strains.</title>
        <authorList>
            <person name="Whitman W."/>
        </authorList>
    </citation>
    <scope>NUCLEOTIDE SEQUENCE [LARGE SCALE GENOMIC DNA]</scope>
    <source>
        <strain evidence="2 3">CECT 7282</strain>
    </source>
</reference>
<dbReference type="InterPro" id="IPR005064">
    <property type="entry name" value="BUG"/>
</dbReference>
<organism evidence="2 3">
    <name type="scientific">Halomonas cerina</name>
    <dbReference type="NCBI Taxonomy" id="447424"/>
    <lineage>
        <taxon>Bacteria</taxon>
        <taxon>Pseudomonadati</taxon>
        <taxon>Pseudomonadota</taxon>
        <taxon>Gammaproteobacteria</taxon>
        <taxon>Oceanospirillales</taxon>
        <taxon>Halomonadaceae</taxon>
        <taxon>Halomonas</taxon>
    </lineage>
</organism>
<dbReference type="PIRSF" id="PIRSF017082">
    <property type="entry name" value="YflP"/>
    <property type="match status" value="1"/>
</dbReference>
<evidence type="ECO:0000313" key="2">
    <source>
        <dbReference type="EMBL" id="MBB3192243.1"/>
    </source>
</evidence>
<evidence type="ECO:0000256" key="1">
    <source>
        <dbReference type="ARBA" id="ARBA00006987"/>
    </source>
</evidence>
<accession>A0A839V9C2</accession>
<gene>
    <name evidence="2" type="ORF">FHR94_003531</name>
</gene>
<comment type="caution">
    <text evidence="2">The sequence shown here is derived from an EMBL/GenBank/DDBJ whole genome shotgun (WGS) entry which is preliminary data.</text>
</comment>
<dbReference type="Gene3D" id="3.40.190.150">
    <property type="entry name" value="Bordetella uptake gene, domain 1"/>
    <property type="match status" value="1"/>
</dbReference>
<dbReference type="Pfam" id="PF03401">
    <property type="entry name" value="TctC"/>
    <property type="match status" value="1"/>
</dbReference>
<dbReference type="PANTHER" id="PTHR42928">
    <property type="entry name" value="TRICARBOXYLATE-BINDING PROTEIN"/>
    <property type="match status" value="1"/>
</dbReference>
<proteinExistence type="inferred from homology"/>
<comment type="similarity">
    <text evidence="1">Belongs to the UPF0065 (bug) family.</text>
</comment>
<sequence length="335" mass="35648">MTTRRLAAIVLAVGMLADGMPVLADYPERSLHATIPWGAGGATDRVMRALTPYVEEELGTEIVISNRPGGTATLGTLHVMQQRPADGYHLLMAAENAQLYPLLGLAEFDYDALETINLVGQNLAVIATYPDSPWDSLEALLAHAEEHPGELRMGGTGAGGLPSTVLAMINAVTDLEVRVLTFGGDGPGAAALRARHIDFMPLSLIAAREQIASGELKGLAVVASEKAEVLPGVAPITETLPGVATYLPWASFWGVWVHRNTPEEIKTRLTEAFDAAVARDGFQAFLTENGAEPLNLSGAEAQDFLDHWQSVTSWALYDAGAVPVSPEQLGIPRPE</sequence>
<protein>
    <submittedName>
        <fullName evidence="2">Tripartite-type tricarboxylate transporter receptor subunit TctC</fullName>
    </submittedName>
</protein>
<keyword evidence="2" id="KW-0675">Receptor</keyword>
<dbReference type="InterPro" id="IPR042100">
    <property type="entry name" value="Bug_dom1"/>
</dbReference>
<name>A0A839V9C2_9GAMM</name>
<dbReference type="RefSeq" id="WP_183327699.1">
    <property type="nucleotide sequence ID" value="NZ_JACHXP010000024.1"/>
</dbReference>
<dbReference type="Proteomes" id="UP000547614">
    <property type="component" value="Unassembled WGS sequence"/>
</dbReference>
<dbReference type="CDD" id="cd07012">
    <property type="entry name" value="PBP2_Bug_TTT"/>
    <property type="match status" value="1"/>
</dbReference>
<dbReference type="PANTHER" id="PTHR42928:SF5">
    <property type="entry name" value="BLR1237 PROTEIN"/>
    <property type="match status" value="1"/>
</dbReference>
<dbReference type="AlphaFoldDB" id="A0A839V9C2"/>